<gene>
    <name evidence="3" type="ORF">Sradi_0773700</name>
</gene>
<proteinExistence type="predicted"/>
<dbReference type="InterPro" id="IPR035940">
    <property type="entry name" value="CAP_sf"/>
</dbReference>
<dbReference type="Gene3D" id="3.40.33.10">
    <property type="entry name" value="CAP"/>
    <property type="match status" value="1"/>
</dbReference>
<dbReference type="InterPro" id="IPR001283">
    <property type="entry name" value="CRISP-related"/>
</dbReference>
<dbReference type="Pfam" id="PF00188">
    <property type="entry name" value="CAP"/>
    <property type="match status" value="1"/>
</dbReference>
<feature type="chain" id="PRO_5043923939" evidence="1">
    <location>
        <begin position="24"/>
        <end position="182"/>
    </location>
</feature>
<evidence type="ECO:0000259" key="2">
    <source>
        <dbReference type="SMART" id="SM00198"/>
    </source>
</evidence>
<dbReference type="PANTHER" id="PTHR10334">
    <property type="entry name" value="CYSTEINE-RICH SECRETORY PROTEIN-RELATED"/>
    <property type="match status" value="1"/>
</dbReference>
<sequence>MARILQLSLLALLSLFHIPSSLCVPATDLDGVKDEYLRVNYHRADVNVPPLRWNASLAVVASDLADQIARRSAPSKAPPHHGGFGVTSHISCYDIPPMAQRAVWGWAQQRAAYNYTTNSCIENQKCSDYTQMVWKNSTEFGCSLGRPVNEPSCFPSEATFAFPFLFVCVYSPPGNIRGQRPY</sequence>
<protein>
    <submittedName>
        <fullName evidence="3">GLIPR1-like protein 2</fullName>
    </submittedName>
</protein>
<comment type="caution">
    <text evidence="3">The sequence shown here is derived from an EMBL/GenBank/DDBJ whole genome shotgun (WGS) entry which is preliminary data.</text>
</comment>
<organism evidence="3">
    <name type="scientific">Sesamum radiatum</name>
    <name type="common">Black benniseed</name>
    <dbReference type="NCBI Taxonomy" id="300843"/>
    <lineage>
        <taxon>Eukaryota</taxon>
        <taxon>Viridiplantae</taxon>
        <taxon>Streptophyta</taxon>
        <taxon>Embryophyta</taxon>
        <taxon>Tracheophyta</taxon>
        <taxon>Spermatophyta</taxon>
        <taxon>Magnoliopsida</taxon>
        <taxon>eudicotyledons</taxon>
        <taxon>Gunneridae</taxon>
        <taxon>Pentapetalae</taxon>
        <taxon>asterids</taxon>
        <taxon>lamiids</taxon>
        <taxon>Lamiales</taxon>
        <taxon>Pedaliaceae</taxon>
        <taxon>Sesamum</taxon>
    </lineage>
</organism>
<evidence type="ECO:0000256" key="1">
    <source>
        <dbReference type="SAM" id="SignalP"/>
    </source>
</evidence>
<evidence type="ECO:0000313" key="3">
    <source>
        <dbReference type="EMBL" id="KAL0431477.1"/>
    </source>
</evidence>
<keyword evidence="1" id="KW-0732">Signal</keyword>
<feature type="domain" description="SCP" evidence="2">
    <location>
        <begin position="31"/>
        <end position="178"/>
    </location>
</feature>
<dbReference type="EMBL" id="JACGWJ010000003">
    <property type="protein sequence ID" value="KAL0431477.1"/>
    <property type="molecule type" value="Genomic_DNA"/>
</dbReference>
<name>A0AAW2VU34_SESRA</name>
<feature type="signal peptide" evidence="1">
    <location>
        <begin position="1"/>
        <end position="23"/>
    </location>
</feature>
<accession>A0AAW2VU34</accession>
<dbReference type="SMART" id="SM00198">
    <property type="entry name" value="SCP"/>
    <property type="match status" value="1"/>
</dbReference>
<dbReference type="AlphaFoldDB" id="A0AAW2VU34"/>
<dbReference type="SUPFAM" id="SSF55797">
    <property type="entry name" value="PR-1-like"/>
    <property type="match status" value="1"/>
</dbReference>
<dbReference type="PRINTS" id="PR00837">
    <property type="entry name" value="V5TPXLIKE"/>
</dbReference>
<reference evidence="3" key="1">
    <citation type="submission" date="2020-06" db="EMBL/GenBank/DDBJ databases">
        <authorList>
            <person name="Li T."/>
            <person name="Hu X."/>
            <person name="Zhang T."/>
            <person name="Song X."/>
            <person name="Zhang H."/>
            <person name="Dai N."/>
            <person name="Sheng W."/>
            <person name="Hou X."/>
            <person name="Wei L."/>
        </authorList>
    </citation>
    <scope>NUCLEOTIDE SEQUENCE</scope>
    <source>
        <strain evidence="3">G02</strain>
        <tissue evidence="3">Leaf</tissue>
    </source>
</reference>
<dbReference type="InterPro" id="IPR014044">
    <property type="entry name" value="CAP_dom"/>
</dbReference>
<reference evidence="3" key="2">
    <citation type="journal article" date="2024" name="Plant">
        <title>Genomic evolution and insights into agronomic trait innovations of Sesamum species.</title>
        <authorList>
            <person name="Miao H."/>
            <person name="Wang L."/>
            <person name="Qu L."/>
            <person name="Liu H."/>
            <person name="Sun Y."/>
            <person name="Le M."/>
            <person name="Wang Q."/>
            <person name="Wei S."/>
            <person name="Zheng Y."/>
            <person name="Lin W."/>
            <person name="Duan Y."/>
            <person name="Cao H."/>
            <person name="Xiong S."/>
            <person name="Wang X."/>
            <person name="Wei L."/>
            <person name="Li C."/>
            <person name="Ma Q."/>
            <person name="Ju M."/>
            <person name="Zhao R."/>
            <person name="Li G."/>
            <person name="Mu C."/>
            <person name="Tian Q."/>
            <person name="Mei H."/>
            <person name="Zhang T."/>
            <person name="Gao T."/>
            <person name="Zhang H."/>
        </authorList>
    </citation>
    <scope>NUCLEOTIDE SEQUENCE</scope>
    <source>
        <strain evidence="3">G02</strain>
    </source>
</reference>